<dbReference type="eggNOG" id="arCOG01848">
    <property type="taxonomic scope" value="Archaea"/>
</dbReference>
<dbReference type="PANTHER" id="PTHR23416">
    <property type="entry name" value="SIALIC ACID SYNTHASE-RELATED"/>
    <property type="match status" value="1"/>
</dbReference>
<name>D3DZQ3_METRM</name>
<dbReference type="InterPro" id="IPR011004">
    <property type="entry name" value="Trimer_LpxA-like_sf"/>
</dbReference>
<dbReference type="CDD" id="cd04647">
    <property type="entry name" value="LbH_MAT_like"/>
    <property type="match status" value="1"/>
</dbReference>
<organism evidence="1 2">
    <name type="scientific">Methanobrevibacter ruminantium (strain ATCC 35063 / DSM 1093 / JCM 13430 / OCM 146 / M1)</name>
    <name type="common">Methanobacterium ruminantium</name>
    <dbReference type="NCBI Taxonomy" id="634498"/>
    <lineage>
        <taxon>Archaea</taxon>
        <taxon>Methanobacteriati</taxon>
        <taxon>Methanobacteriota</taxon>
        <taxon>Methanomada group</taxon>
        <taxon>Methanobacteria</taxon>
        <taxon>Methanobacteriales</taxon>
        <taxon>Methanobacteriaceae</taxon>
        <taxon>Methanobrevibacter</taxon>
    </lineage>
</organism>
<accession>D3DZQ3</accession>
<dbReference type="STRING" id="634498.mru_1881"/>
<dbReference type="InterPro" id="IPR001451">
    <property type="entry name" value="Hexapep"/>
</dbReference>
<dbReference type="HOGENOM" id="CLU_051638_7_3_2"/>
<reference evidence="1 2" key="1">
    <citation type="journal article" date="2010" name="PLoS ONE">
        <title>The genome sequence of the rumen methanogen Methanobrevibacter ruminantium reveals new possibilities for controlling ruminant methane emissions.</title>
        <authorList>
            <person name="Leahy S.C."/>
            <person name="Kelly W.J."/>
            <person name="Altermann E."/>
            <person name="Ronimus R.S."/>
            <person name="Yeoman C.J."/>
            <person name="Pacheco D.M."/>
            <person name="Li D."/>
            <person name="Kong Z."/>
            <person name="McTavish S."/>
            <person name="Sang C."/>
            <person name="Lambie S.C."/>
            <person name="Janssen P.H."/>
            <person name="Dey D."/>
            <person name="Attwood G.T."/>
        </authorList>
    </citation>
    <scope>NUCLEOTIDE SEQUENCE [LARGE SCALE GENOMIC DNA]</scope>
    <source>
        <strain evidence="2">ATCC 35063 / DSM 1093 / JCM 13430 / OCM 146 / M1</strain>
    </source>
</reference>
<dbReference type="KEGG" id="mru:mru_1881"/>
<dbReference type="SUPFAM" id="SSF51161">
    <property type="entry name" value="Trimeric LpxA-like enzymes"/>
    <property type="match status" value="1"/>
</dbReference>
<proteinExistence type="predicted"/>
<keyword evidence="2" id="KW-1185">Reference proteome</keyword>
<dbReference type="InterPro" id="IPR051159">
    <property type="entry name" value="Hexapeptide_acetyltransf"/>
</dbReference>
<dbReference type="AlphaFoldDB" id="D3DZQ3"/>
<evidence type="ECO:0000313" key="1">
    <source>
        <dbReference type="EMBL" id="ADC47731.1"/>
    </source>
</evidence>
<dbReference type="EMBL" id="CP001719">
    <property type="protein sequence ID" value="ADC47731.1"/>
    <property type="molecule type" value="Genomic_DNA"/>
</dbReference>
<dbReference type="GO" id="GO:0016740">
    <property type="term" value="F:transferase activity"/>
    <property type="evidence" value="ECO:0007669"/>
    <property type="project" value="UniProtKB-KW"/>
</dbReference>
<sequence length="168" mass="18545">MISKIFNIKQSIKRAYYTYRVKRVSKSCGDNLTVNNYSYVTPKTSLADNVNFNGMKIQGTANVSIGSNFHSGIDCMIITDSHNYEGEAIPYDETVISKDVVIEDNVWIGNRVIILPGVCIGEGAIIQAGSVVVKDIPKCAIAGGHPAKVFSSRDKEHYEKLKEEGKFH</sequence>
<evidence type="ECO:0000313" key="2">
    <source>
        <dbReference type="Proteomes" id="UP000008680"/>
    </source>
</evidence>
<protein>
    <submittedName>
        <fullName evidence="1">Acetyltransferase</fullName>
    </submittedName>
</protein>
<dbReference type="PATRIC" id="fig|634498.28.peg.1881"/>
<dbReference type="GeneID" id="8771551"/>
<dbReference type="Pfam" id="PF00132">
    <property type="entry name" value="Hexapep"/>
    <property type="match status" value="1"/>
</dbReference>
<gene>
    <name evidence="1" type="ordered locus">mru_1881</name>
</gene>
<dbReference type="Gene3D" id="2.160.10.10">
    <property type="entry name" value="Hexapeptide repeat proteins"/>
    <property type="match status" value="1"/>
</dbReference>
<dbReference type="RefSeq" id="WP_012956679.1">
    <property type="nucleotide sequence ID" value="NC_013790.1"/>
</dbReference>
<dbReference type="OrthoDB" id="1475at2157"/>
<dbReference type="Proteomes" id="UP000008680">
    <property type="component" value="Chromosome"/>
</dbReference>